<evidence type="ECO:0000256" key="1">
    <source>
        <dbReference type="SAM" id="SignalP"/>
    </source>
</evidence>
<reference evidence="2" key="1">
    <citation type="journal article" date="2021" name="PeerJ">
        <title>Extensive microbial diversity within the chicken gut microbiome revealed by metagenomics and culture.</title>
        <authorList>
            <person name="Gilroy R."/>
            <person name="Ravi A."/>
            <person name="Getino M."/>
            <person name="Pursley I."/>
            <person name="Horton D.L."/>
            <person name="Alikhan N.F."/>
            <person name="Baker D."/>
            <person name="Gharbi K."/>
            <person name="Hall N."/>
            <person name="Watson M."/>
            <person name="Adriaenssens E.M."/>
            <person name="Foster-Nyarko E."/>
            <person name="Jarju S."/>
            <person name="Secka A."/>
            <person name="Antonio M."/>
            <person name="Oren A."/>
            <person name="Chaudhuri R.R."/>
            <person name="La Ragione R."/>
            <person name="Hildebrand F."/>
            <person name="Pallen M.J."/>
        </authorList>
    </citation>
    <scope>NUCLEOTIDE SEQUENCE</scope>
    <source>
        <strain evidence="2">CHK188-16595</strain>
    </source>
</reference>
<evidence type="ECO:0000313" key="3">
    <source>
        <dbReference type="Proteomes" id="UP000823877"/>
    </source>
</evidence>
<organism evidence="2 3">
    <name type="scientific">Candidatus Eubacterium faecale</name>
    <dbReference type="NCBI Taxonomy" id="2838568"/>
    <lineage>
        <taxon>Bacteria</taxon>
        <taxon>Bacillati</taxon>
        <taxon>Bacillota</taxon>
        <taxon>Clostridia</taxon>
        <taxon>Eubacteriales</taxon>
        <taxon>Eubacteriaceae</taxon>
        <taxon>Eubacterium</taxon>
    </lineage>
</organism>
<protein>
    <submittedName>
        <fullName evidence="2">Carboxypeptidase-like regulatory domain-containing protein</fullName>
    </submittedName>
</protein>
<keyword evidence="2" id="KW-0645">Protease</keyword>
<proteinExistence type="predicted"/>
<feature type="signal peptide" evidence="1">
    <location>
        <begin position="1"/>
        <end position="31"/>
    </location>
</feature>
<name>A0A9D2MJW3_9FIRM</name>
<keyword evidence="1" id="KW-0732">Signal</keyword>
<accession>A0A9D2MJW3</accession>
<feature type="chain" id="PRO_5038932314" evidence="1">
    <location>
        <begin position="32"/>
        <end position="2032"/>
    </location>
</feature>
<dbReference type="SUPFAM" id="SSF49478">
    <property type="entry name" value="Cna protein B-type domain"/>
    <property type="match status" value="1"/>
</dbReference>
<dbReference type="EMBL" id="DWXN01000010">
    <property type="protein sequence ID" value="HJB74883.1"/>
    <property type="molecule type" value="Genomic_DNA"/>
</dbReference>
<dbReference type="Proteomes" id="UP000823877">
    <property type="component" value="Unassembled WGS sequence"/>
</dbReference>
<reference evidence="2" key="2">
    <citation type="submission" date="2021-04" db="EMBL/GenBank/DDBJ databases">
        <authorList>
            <person name="Gilroy R."/>
        </authorList>
    </citation>
    <scope>NUCLEOTIDE SEQUENCE</scope>
    <source>
        <strain evidence="2">CHK188-16595</strain>
    </source>
</reference>
<keyword evidence="2" id="KW-0378">Hydrolase</keyword>
<sequence length="2032" mass="223561">MKNKFSKKLLALFLAVVMSLTAFSGALTAFAASDSPYHDDSLTSDQVNSLGWVELTDDQTAEALLDYLDSVLADLAIPVNLNVNIVITSLNLNGTIDSVSGLLDIVAQLDDFLDGNSTLLGMAGDAKNINLNDIADLSYSSATGSYPACGKDYRASNSAKDIVKALFTTVYRNTANWDNSHALLKQVLTGQLNLGTIVQDWVGVDIWQLLNDNLFSGLFGEPLPSGYQDNLVFHIVAKLITSKTDWFNEEEANHIYNGDAGYELDNVLFQALSENLLQQINVQVTYPDGTNSRDLYEQGITDPNLCYTDDGNVYIFQYDENEDGTDDANLTLAATSNLSDFAYEAFEIAWKTVLSPTIKLINSAVKNYDWDYTEWYLAQGKTWNYEDVEANYTATDVEKWASEFGLDLEQVKQDLTYDRNVIADAAYNWRDIDSTKLFNELRRSPLMVYYFKAETGPLNTNFKCTGTPNIDQFMSEQYANYDSLLGGLNDFLVAAVKDFLPEFDAGSLTVTGNDSTPSVVATTLVNNALKVVQYVADATDKNILSAFYHNNGDGMPLTEANFEEAMVPFLIACLENNLDGLLGQIHKDKWDACNDAEGVAAVALEEYLSDILPHLDYSSMIAKDESGYYNVDLNTILAMCRDAVGYVMTQYVPVEDGNGNAWSIYDVDTAQTYQQQLDTKTDIFTLLNSVIVYYANDKGVASLLGIIDENNNCLITNQNTIWQNIDLIANSILPVLGELQFSDSSKAGQFDSEDLIWNDIVSGVLDIGDTSNHEETGAGGITNFIYKFASIINAPSITTKAVDLVAYDLVKDLINSVLDSRYSNSYYHGQHVIPDATTNHPFHDVIQRDVLGGKVGDDSDIGIFGKFVVNLCEAAGYNGYPESIWKGAMFAVQAVASFVPAFAPQLQDYEVGDLDVAQDNSATSSYSYNEQFTFNMSLENLGHGINRYIQNGSGGYDQLSRSYIKIESINADKGSFTYGNYDSLLAPEKSTSFMVSGSVDQAGFGGTNEAIVTFSVNYRIVEKDGNTPYGGYGSIYDQTFTKKLYYYLTTVNDWYNLTYDPSSGSGFTQQFSAGYDPASGTYSSMTYRVVEDGWLIKSYGNVQYPNEMIIRTSDLDNINYPLYLYNQTSGKGIDGIAAVKSFSDGDYFAVTCDPATGDLVNVFYYDYYQNGQWVTNSPLNRTDMMNLMESDITVTDYRFHVVCPYEQIDTFTFADGYAPGKHQAEMAEDGSYSIIWLPIDSESYKSVLDYSRTQSGDVSLSSCIPGLVLAFNKIETNGSSQRMDFLVWDQETQVTAGTTKGRDDFGYRIISDYPQTFPMPITVADDTGEIERATSLYETSVEFLNNYTSSDVDDSNVYNYFNDAVMEVLAAQQYPITSDNALEYGTTKANNTVYTSTTNPIGDVAYKVASASELDGDTFAPLRVEAYLDNGTYYMTRYEDSTGIAVYDNPIFTNVKATPGNGLTETEETVKLNISGTAQDYTVYSLDGTDLKAIYVREPGVDAEAQYHLLNAVQYEKEWIDLGSGSGELLETPYYVDSDVQASDAAGNLYYNEISFTYRDTANASTSSTDPDWRFKFAETSYGIVDDPALRGAISSASDKAEYALQLVNEHLNVSYGTDVYENVAVVRSGLDNRDFEVVSYENMAAAGRAAEALITVDYFNNYYIDVDGEQQLAFSCLASEAEDELASYNATNETEYELSDFVTETVEESSVASSSATTFELREAQRLFDTYLAVVTERGYIGDKLEEEISCAVNGKSSENKDYTGTSYTSVIVNTEDDSYSVDDATYTADNNPDGVTYTEGSWHNFIVALDNAVNAAVEGNSSYPYAASGIYQPANKDQYTLQVSDVYGLKIALMRAENELTVAGAVEPEGYTVSAYVGALATPDAEFGSYATTGATVSIQTEDGTQISAVTDDTGKFVLENVPNGTYEATITYKYGFDRTFTIVVNGADVESDTMVGIVGCNWDGNEDISVGDFTVYVNNLGVNSSNDNYDVGIDVDLSGDIAVGDMTNYMNFMGMNTGSVQYHNTTIQN</sequence>
<keyword evidence="2" id="KW-0121">Carboxypeptidase</keyword>
<comment type="caution">
    <text evidence="2">The sequence shown here is derived from an EMBL/GenBank/DDBJ whole genome shotgun (WGS) entry which is preliminary data.</text>
</comment>
<dbReference type="GO" id="GO:0004180">
    <property type="term" value="F:carboxypeptidase activity"/>
    <property type="evidence" value="ECO:0007669"/>
    <property type="project" value="UniProtKB-KW"/>
</dbReference>
<evidence type="ECO:0000313" key="2">
    <source>
        <dbReference type="EMBL" id="HJB74883.1"/>
    </source>
</evidence>
<dbReference type="Gene3D" id="2.60.40.1120">
    <property type="entry name" value="Carboxypeptidase-like, regulatory domain"/>
    <property type="match status" value="1"/>
</dbReference>
<gene>
    <name evidence="2" type="ORF">IAA37_04320</name>
</gene>